<organism evidence="1 2">
    <name type="scientific">Chitinophaga filiformis</name>
    <name type="common">Myxococcus filiformis</name>
    <name type="synonym">Flexibacter filiformis</name>
    <dbReference type="NCBI Taxonomy" id="104663"/>
    <lineage>
        <taxon>Bacteria</taxon>
        <taxon>Pseudomonadati</taxon>
        <taxon>Bacteroidota</taxon>
        <taxon>Chitinophagia</taxon>
        <taxon>Chitinophagales</taxon>
        <taxon>Chitinophagaceae</taxon>
        <taxon>Chitinophaga</taxon>
    </lineage>
</organism>
<dbReference type="Proteomes" id="UP000830198">
    <property type="component" value="Chromosome"/>
</dbReference>
<dbReference type="RefSeq" id="WP_247810281.1">
    <property type="nucleotide sequence ID" value="NZ_CP095855.1"/>
</dbReference>
<keyword evidence="2" id="KW-1185">Reference proteome</keyword>
<evidence type="ECO:0000313" key="1">
    <source>
        <dbReference type="EMBL" id="UPK67939.1"/>
    </source>
</evidence>
<protein>
    <recommendedName>
        <fullName evidence="3">Caspase domain-containing protein</fullName>
    </recommendedName>
</protein>
<evidence type="ECO:0000313" key="2">
    <source>
        <dbReference type="Proteomes" id="UP000830198"/>
    </source>
</evidence>
<accession>A0ABY4HVX2</accession>
<proteinExistence type="predicted"/>
<gene>
    <name evidence="1" type="ORF">MYF79_23590</name>
</gene>
<evidence type="ECO:0008006" key="3">
    <source>
        <dbReference type="Google" id="ProtNLM"/>
    </source>
</evidence>
<sequence>MFYFMPFDGGLTSKKYSSISTIDLINLLRTTTFKNIVLMVDACFSAAIKPGIEKTTQYLADNERKSIALMVSSNDDVKSYQNSISTEFYEKLKEMFDKCENDAQGYVRISNLKVYTKSKFESRTNKSVIIAHWGSDFTLYRRPLQKK</sequence>
<reference evidence="1 2" key="1">
    <citation type="submission" date="2022-04" db="EMBL/GenBank/DDBJ databases">
        <title>The arsenic-methylating capacity of Chitinophaga filiformis YT5 during chitin decomposition.</title>
        <authorList>
            <person name="Chen G."/>
            <person name="Liang Y."/>
        </authorList>
    </citation>
    <scope>NUCLEOTIDE SEQUENCE [LARGE SCALE GENOMIC DNA]</scope>
    <source>
        <strain evidence="1 2">YT5</strain>
    </source>
</reference>
<name>A0ABY4HVX2_CHIFI</name>
<dbReference type="EMBL" id="CP095855">
    <property type="protein sequence ID" value="UPK67939.1"/>
    <property type="molecule type" value="Genomic_DNA"/>
</dbReference>